<evidence type="ECO:0000313" key="3">
    <source>
        <dbReference type="Proteomes" id="UP000186551"/>
    </source>
</evidence>
<evidence type="ECO:0000259" key="1">
    <source>
        <dbReference type="Pfam" id="PF00582"/>
    </source>
</evidence>
<dbReference type="EMBL" id="LVWA01000007">
    <property type="protein sequence ID" value="OKL39716.1"/>
    <property type="molecule type" value="Genomic_DNA"/>
</dbReference>
<protein>
    <submittedName>
        <fullName evidence="2">Universal stress protein family protein</fullName>
    </submittedName>
</protein>
<keyword evidence="3" id="KW-1185">Reference proteome</keyword>
<dbReference type="AlphaFoldDB" id="A0A1Q5PBV6"/>
<proteinExistence type="predicted"/>
<dbReference type="InterPro" id="IPR006016">
    <property type="entry name" value="UspA"/>
</dbReference>
<dbReference type="CDD" id="cd00293">
    <property type="entry name" value="USP-like"/>
    <property type="match status" value="1"/>
</dbReference>
<dbReference type="OrthoDB" id="1522996at2"/>
<gene>
    <name evidence="2" type="ORF">A3841_00355</name>
</gene>
<organism evidence="2 3">
    <name type="scientific">Pontibacter flavimaris</name>
    <dbReference type="NCBI Taxonomy" id="1797110"/>
    <lineage>
        <taxon>Bacteria</taxon>
        <taxon>Pseudomonadati</taxon>
        <taxon>Bacteroidota</taxon>
        <taxon>Cytophagia</taxon>
        <taxon>Cytophagales</taxon>
        <taxon>Hymenobacteraceae</taxon>
        <taxon>Pontibacter</taxon>
    </lineage>
</organism>
<accession>A0A1Q5PBV6</accession>
<dbReference type="STRING" id="1797110.A3841_00355"/>
<sequence>MITIDAMMVCLDLSDIDEKLVAFSRSICERLEVRKVYFVHNIKLYELADDFREMIGDLDLGKEVEGNIADIVAEQFGNITDHEILVSEEPNTEVILADIVKRYGIKLTLLGKKMGDKSTGALGTKLLRILPCSVLVFPETASFNIRKVLVPIDFSDTSLHAVRLSKELSDQLGLELEIMHVYRLPTQFFPLISEEEAVRKAVEVVKRKFADLQKRHREMADIPYTLVRAANRSIAERIALHLEKGHHDLLVLGLKGNNPLPSLSLGSVPTEVYNSDIDVPLWLVYSEEAIRK</sequence>
<feature type="domain" description="UspA" evidence="1">
    <location>
        <begin position="145"/>
        <end position="274"/>
    </location>
</feature>
<reference evidence="2 3" key="1">
    <citation type="submission" date="2016-03" db="EMBL/GenBank/DDBJ databases">
        <title>Genome sequence of Pontibacter sp. nov., of the family cytophagaceae, isolated from marine sediment of the Yellow Sea, China.</title>
        <authorList>
            <person name="Zhang G."/>
            <person name="Zhang R."/>
        </authorList>
    </citation>
    <scope>NUCLEOTIDE SEQUENCE [LARGE SCALE GENOMIC DNA]</scope>
    <source>
        <strain evidence="2 3">S10-8</strain>
    </source>
</reference>
<dbReference type="RefSeq" id="WP_073852766.1">
    <property type="nucleotide sequence ID" value="NZ_LVWA01000007.1"/>
</dbReference>
<name>A0A1Q5PBV6_9BACT</name>
<dbReference type="Proteomes" id="UP000186551">
    <property type="component" value="Unassembled WGS sequence"/>
</dbReference>
<dbReference type="SUPFAM" id="SSF52402">
    <property type="entry name" value="Adenine nucleotide alpha hydrolases-like"/>
    <property type="match status" value="1"/>
</dbReference>
<dbReference type="Gene3D" id="3.40.50.12370">
    <property type="match status" value="1"/>
</dbReference>
<comment type="caution">
    <text evidence="2">The sequence shown here is derived from an EMBL/GenBank/DDBJ whole genome shotgun (WGS) entry which is preliminary data.</text>
</comment>
<dbReference type="Pfam" id="PF00582">
    <property type="entry name" value="Usp"/>
    <property type="match status" value="1"/>
</dbReference>
<evidence type="ECO:0000313" key="2">
    <source>
        <dbReference type="EMBL" id="OKL39716.1"/>
    </source>
</evidence>